<name>A0A4Z2IVS7_9TELE</name>
<sequence>MASLKTRIGTVGPSGLGDRCDLQAARCCRRAEDEEGAETAVELHPETDAHDPVGQRVEAHHAGHDGGAQVLQHHIIGVLVPRHRLGARAEPITAGELLAVPVGVTTLSTNQSQEVEFVQVHLQETGKHHQHTRHSREYMHTDRDTEKRILGNH</sequence>
<evidence type="ECO:0000313" key="2">
    <source>
        <dbReference type="EMBL" id="TNN81654.1"/>
    </source>
</evidence>
<evidence type="ECO:0000313" key="3">
    <source>
        <dbReference type="Proteomes" id="UP000314294"/>
    </source>
</evidence>
<keyword evidence="3" id="KW-1185">Reference proteome</keyword>
<dbReference type="EMBL" id="SRLO01000045">
    <property type="protein sequence ID" value="TNN81654.1"/>
    <property type="molecule type" value="Genomic_DNA"/>
</dbReference>
<proteinExistence type="predicted"/>
<dbReference type="Proteomes" id="UP000314294">
    <property type="component" value="Unassembled WGS sequence"/>
</dbReference>
<dbReference type="AlphaFoldDB" id="A0A4Z2IVS7"/>
<gene>
    <name evidence="2" type="ORF">EYF80_008100</name>
</gene>
<organism evidence="2 3">
    <name type="scientific">Liparis tanakae</name>
    <name type="common">Tanaka's snailfish</name>
    <dbReference type="NCBI Taxonomy" id="230148"/>
    <lineage>
        <taxon>Eukaryota</taxon>
        <taxon>Metazoa</taxon>
        <taxon>Chordata</taxon>
        <taxon>Craniata</taxon>
        <taxon>Vertebrata</taxon>
        <taxon>Euteleostomi</taxon>
        <taxon>Actinopterygii</taxon>
        <taxon>Neopterygii</taxon>
        <taxon>Teleostei</taxon>
        <taxon>Neoteleostei</taxon>
        <taxon>Acanthomorphata</taxon>
        <taxon>Eupercaria</taxon>
        <taxon>Perciformes</taxon>
        <taxon>Cottioidei</taxon>
        <taxon>Cottales</taxon>
        <taxon>Liparidae</taxon>
        <taxon>Liparis</taxon>
    </lineage>
</organism>
<comment type="caution">
    <text evidence="2">The sequence shown here is derived from an EMBL/GenBank/DDBJ whole genome shotgun (WGS) entry which is preliminary data.</text>
</comment>
<feature type="compositionally biased region" description="Basic and acidic residues" evidence="1">
    <location>
        <begin position="135"/>
        <end position="153"/>
    </location>
</feature>
<evidence type="ECO:0000256" key="1">
    <source>
        <dbReference type="SAM" id="MobiDB-lite"/>
    </source>
</evidence>
<accession>A0A4Z2IVS7</accession>
<feature type="region of interest" description="Disordered" evidence="1">
    <location>
        <begin position="125"/>
        <end position="153"/>
    </location>
</feature>
<reference evidence="2 3" key="1">
    <citation type="submission" date="2019-03" db="EMBL/GenBank/DDBJ databases">
        <title>First draft genome of Liparis tanakae, snailfish: a comprehensive survey of snailfish specific genes.</title>
        <authorList>
            <person name="Kim W."/>
            <person name="Song I."/>
            <person name="Jeong J.-H."/>
            <person name="Kim D."/>
            <person name="Kim S."/>
            <person name="Ryu S."/>
            <person name="Song J.Y."/>
            <person name="Lee S.K."/>
        </authorList>
    </citation>
    <scope>NUCLEOTIDE SEQUENCE [LARGE SCALE GENOMIC DNA]</scope>
    <source>
        <tissue evidence="2">Muscle</tissue>
    </source>
</reference>
<protein>
    <submittedName>
        <fullName evidence="2">Uncharacterized protein</fullName>
    </submittedName>
</protein>